<dbReference type="InterPro" id="IPR027434">
    <property type="entry name" value="Homing_endonucl"/>
</dbReference>
<sequence>MTLNLPPEFDASRHSAGLPAMAKKLTDTDGWVVLAIEGRTATLVRREAVDQVEESAPSSGRKGLKVKLAGGTKPSDGDKVATTYADLYPGSYMVKFEPHLGYALLAEMTEDEVRARGQLALAMRCKPWEIQVDTRSDGGYIARLPSYVPSKHDKPLTEAVEQIGKFGWYFTVNTKTLVAQIIPSEPATFPEMIPLDTSRLGHGDCNVTPFGMALPAPGEKIGDTVAVNWGVAHAMLMGGLPGSGKMCIDSTPVPVEPSAKHPNGWATHGELTPGMRVFGVDGRPVTVAKVHPARTVPVAVVRFVDGQSVTVGMDHYWTVRDMRSSRPRCGGGSVLPADRCDDLATMAHRYLGWRGYPDMIAQYVDAPAAAISAFLVRSGIPRGEDGTYPIDEAIAAWSLHRRRYGENESPTLGVRSTAELMASLGKSDWAVPASGAVRYTDTDVDLPLDPYLLGAWLALDGDYPNGGPTFNECARATLTDATGGRPLTAVVNEAGLLGVRTIPSAYLTASIDQRLELVRGLMDYAGRTAMLGRCHLRPTSAAGKAATLIRSLGMLVQTTAYGAMIFEATMDVYRRRDLAETHARYAPLVNSLARAIDPSTAGSGAWNRIESITAAGRATARCIEVDDPRHLYLIGDFIPTHNTVTVNAILADLLSNGSEIVVVDTLDKSVDFFWLKPYVRDGGWGGGSLEASVTALGLVYEEAKRRAAFLGENGYKNWMDIPKGDRFAPITVVIDEISALMVPDKIPAGIDKKAPDVQQMLATNMLKFRLSRVMDQLIAEMRFVGVRMLLSSQVTNTNTGVALSTKAKVGHRGLQGLNPSKTARGQAFDDERAVPEVPDNVKEDPNENVSRGVGVCHLSTMTPVVYKSFFISDSDLVAALERLNLRKTTRPEPTPEEIARFVTPEFDEDQGDSGSAETFGGDRPPSGKPLDPKFGPTTVYSDDGQPLRGAAAAAAASKQAAALCHSCGKPIKPNGDCGCS</sequence>
<evidence type="ECO:0000313" key="2">
    <source>
        <dbReference type="EMBL" id="CCI53771.1"/>
    </source>
</evidence>
<dbReference type="AlphaFoldDB" id="A0A077M8U6"/>
<organism evidence="2 3">
    <name type="scientific">Nostocoides jenkinsii Ben 74</name>
    <dbReference type="NCBI Taxonomy" id="1193518"/>
    <lineage>
        <taxon>Bacteria</taxon>
        <taxon>Bacillati</taxon>
        <taxon>Actinomycetota</taxon>
        <taxon>Actinomycetes</taxon>
        <taxon>Micrococcales</taxon>
        <taxon>Intrasporangiaceae</taxon>
        <taxon>Nostocoides</taxon>
    </lineage>
</organism>
<name>A0A077M8U6_9MICO</name>
<dbReference type="Proteomes" id="UP000035720">
    <property type="component" value="Unassembled WGS sequence"/>
</dbReference>
<reference evidence="2 3" key="1">
    <citation type="journal article" date="2013" name="ISME J.">
        <title>A metabolic model for members of the genus Tetrasphaera involved in enhanced biological phosphorus removal.</title>
        <authorList>
            <person name="Kristiansen R."/>
            <person name="Nguyen H.T.T."/>
            <person name="Saunders A.M."/>
            <person name="Nielsen J.L."/>
            <person name="Wimmer R."/>
            <person name="Le V.Q."/>
            <person name="McIlroy S.J."/>
            <person name="Petrovski S."/>
            <person name="Seviour R.J."/>
            <person name="Calteau A."/>
            <person name="Nielsen K.L."/>
            <person name="Nielsen P.H."/>
        </authorList>
    </citation>
    <scope>NUCLEOTIDE SEQUENCE [LARGE SCALE GENOMIC DNA]</scope>
    <source>
        <strain evidence="2 3">Ben 74</strain>
    </source>
</reference>
<proteinExistence type="predicted"/>
<dbReference type="InterPro" id="IPR036844">
    <property type="entry name" value="Hint_dom_sf"/>
</dbReference>
<comment type="caution">
    <text evidence="2">The sequence shown here is derived from an EMBL/GenBank/DDBJ whole genome shotgun (WGS) entry which is preliminary data.</text>
</comment>
<gene>
    <name evidence="2" type="ORF">BN13_470017</name>
</gene>
<feature type="region of interest" description="Disordered" evidence="1">
    <location>
        <begin position="51"/>
        <end position="76"/>
    </location>
</feature>
<evidence type="ECO:0008006" key="4">
    <source>
        <dbReference type="Google" id="ProtNLM"/>
    </source>
</evidence>
<feature type="region of interest" description="Disordered" evidence="1">
    <location>
        <begin position="905"/>
        <end position="945"/>
    </location>
</feature>
<accession>A0A077M8U6</accession>
<dbReference type="Gene3D" id="3.10.28.10">
    <property type="entry name" value="Homing endonucleases"/>
    <property type="match status" value="1"/>
</dbReference>
<dbReference type="Gene3D" id="3.40.50.300">
    <property type="entry name" value="P-loop containing nucleotide triphosphate hydrolases"/>
    <property type="match status" value="1"/>
</dbReference>
<keyword evidence="3" id="KW-1185">Reference proteome</keyword>
<dbReference type="SUPFAM" id="SSF51294">
    <property type="entry name" value="Hedgehog/intein (Hint) domain"/>
    <property type="match status" value="1"/>
</dbReference>
<dbReference type="STRING" id="1193518.BN13_470017"/>
<evidence type="ECO:0000313" key="3">
    <source>
        <dbReference type="Proteomes" id="UP000035720"/>
    </source>
</evidence>
<dbReference type="InterPro" id="IPR027417">
    <property type="entry name" value="P-loop_NTPase"/>
</dbReference>
<evidence type="ECO:0000256" key="1">
    <source>
        <dbReference type="SAM" id="MobiDB-lite"/>
    </source>
</evidence>
<protein>
    <recommendedName>
        <fullName evidence="4">DOD-type homing endonuclease domain-containing protein</fullName>
    </recommendedName>
</protein>
<dbReference type="EMBL" id="CAJC01000158">
    <property type="protein sequence ID" value="CCI53771.1"/>
    <property type="molecule type" value="Genomic_DNA"/>
</dbReference>